<keyword evidence="2" id="KW-0813">Transport</keyword>
<gene>
    <name evidence="8" type="ORF">FB567DRAFT_563976</name>
</gene>
<feature type="transmembrane region" description="Helical" evidence="6">
    <location>
        <begin position="274"/>
        <end position="297"/>
    </location>
</feature>
<keyword evidence="5 6" id="KW-0472">Membrane</keyword>
<dbReference type="InterPro" id="IPR020846">
    <property type="entry name" value="MFS_dom"/>
</dbReference>
<organism evidence="8 9">
    <name type="scientific">Paraphoma chrysanthemicola</name>
    <dbReference type="NCBI Taxonomy" id="798071"/>
    <lineage>
        <taxon>Eukaryota</taxon>
        <taxon>Fungi</taxon>
        <taxon>Dikarya</taxon>
        <taxon>Ascomycota</taxon>
        <taxon>Pezizomycotina</taxon>
        <taxon>Dothideomycetes</taxon>
        <taxon>Pleosporomycetidae</taxon>
        <taxon>Pleosporales</taxon>
        <taxon>Pleosporineae</taxon>
        <taxon>Phaeosphaeriaceae</taxon>
        <taxon>Paraphoma</taxon>
    </lineage>
</organism>
<accession>A0A8K0VU74</accession>
<dbReference type="GO" id="GO:0022857">
    <property type="term" value="F:transmembrane transporter activity"/>
    <property type="evidence" value="ECO:0007669"/>
    <property type="project" value="InterPro"/>
</dbReference>
<evidence type="ECO:0000259" key="7">
    <source>
        <dbReference type="PROSITE" id="PS50850"/>
    </source>
</evidence>
<feature type="transmembrane region" description="Helical" evidence="6">
    <location>
        <begin position="109"/>
        <end position="129"/>
    </location>
</feature>
<reference evidence="8" key="1">
    <citation type="journal article" date="2021" name="Nat. Commun.">
        <title>Genetic determinants of endophytism in the Arabidopsis root mycobiome.</title>
        <authorList>
            <person name="Mesny F."/>
            <person name="Miyauchi S."/>
            <person name="Thiergart T."/>
            <person name="Pickel B."/>
            <person name="Atanasova L."/>
            <person name="Karlsson M."/>
            <person name="Huettel B."/>
            <person name="Barry K.W."/>
            <person name="Haridas S."/>
            <person name="Chen C."/>
            <person name="Bauer D."/>
            <person name="Andreopoulos W."/>
            <person name="Pangilinan J."/>
            <person name="LaButti K."/>
            <person name="Riley R."/>
            <person name="Lipzen A."/>
            <person name="Clum A."/>
            <person name="Drula E."/>
            <person name="Henrissat B."/>
            <person name="Kohler A."/>
            <person name="Grigoriev I.V."/>
            <person name="Martin F.M."/>
            <person name="Hacquard S."/>
        </authorList>
    </citation>
    <scope>NUCLEOTIDE SEQUENCE</scope>
    <source>
        <strain evidence="8">MPI-SDFR-AT-0120</strain>
    </source>
</reference>
<comment type="subcellular location">
    <subcellularLocation>
        <location evidence="1">Membrane</location>
        <topology evidence="1">Multi-pass membrane protein</topology>
    </subcellularLocation>
</comment>
<feature type="transmembrane region" description="Helical" evidence="6">
    <location>
        <begin position="171"/>
        <end position="190"/>
    </location>
</feature>
<evidence type="ECO:0000256" key="4">
    <source>
        <dbReference type="ARBA" id="ARBA00022989"/>
    </source>
</evidence>
<evidence type="ECO:0000256" key="3">
    <source>
        <dbReference type="ARBA" id="ARBA00022692"/>
    </source>
</evidence>
<dbReference type="PANTHER" id="PTHR43791">
    <property type="entry name" value="PERMEASE-RELATED"/>
    <property type="match status" value="1"/>
</dbReference>
<feature type="domain" description="Major facilitator superfamily (MFS) profile" evidence="7">
    <location>
        <begin position="42"/>
        <end position="459"/>
    </location>
</feature>
<dbReference type="InterPro" id="IPR011701">
    <property type="entry name" value="MFS"/>
</dbReference>
<dbReference type="OrthoDB" id="2962993at2759"/>
<dbReference type="FunFam" id="1.20.1250.20:FF:000018">
    <property type="entry name" value="MFS transporter permease"/>
    <property type="match status" value="1"/>
</dbReference>
<dbReference type="PANTHER" id="PTHR43791:SF47">
    <property type="entry name" value="MAJOR FACILITATOR SUPERFAMILY (MFS) PROFILE DOMAIN-CONTAINING PROTEIN-RELATED"/>
    <property type="match status" value="1"/>
</dbReference>
<dbReference type="PROSITE" id="PS50850">
    <property type="entry name" value="MFS"/>
    <property type="match status" value="1"/>
</dbReference>
<comment type="caution">
    <text evidence="8">The sequence shown here is derived from an EMBL/GenBank/DDBJ whole genome shotgun (WGS) entry which is preliminary data.</text>
</comment>
<feature type="transmembrane region" description="Helical" evidence="6">
    <location>
        <begin position="369"/>
        <end position="388"/>
    </location>
</feature>
<proteinExistence type="predicted"/>
<dbReference type="Pfam" id="PF07690">
    <property type="entry name" value="MFS_1"/>
    <property type="match status" value="1"/>
</dbReference>
<dbReference type="GO" id="GO:0016020">
    <property type="term" value="C:membrane"/>
    <property type="evidence" value="ECO:0007669"/>
    <property type="project" value="UniProtKB-SubCell"/>
</dbReference>
<feature type="transmembrane region" description="Helical" evidence="6">
    <location>
        <begin position="400"/>
        <end position="423"/>
    </location>
</feature>
<protein>
    <submittedName>
        <fullName evidence="8">Phthalate transporter</fullName>
    </submittedName>
</protein>
<feature type="transmembrane region" description="Helical" evidence="6">
    <location>
        <begin position="135"/>
        <end position="159"/>
    </location>
</feature>
<feature type="transmembrane region" description="Helical" evidence="6">
    <location>
        <begin position="429"/>
        <end position="455"/>
    </location>
</feature>
<evidence type="ECO:0000256" key="2">
    <source>
        <dbReference type="ARBA" id="ARBA00022448"/>
    </source>
</evidence>
<dbReference type="Proteomes" id="UP000813461">
    <property type="component" value="Unassembled WGS sequence"/>
</dbReference>
<evidence type="ECO:0000256" key="6">
    <source>
        <dbReference type="SAM" id="Phobius"/>
    </source>
</evidence>
<name>A0A8K0VU74_9PLEO</name>
<evidence type="ECO:0000313" key="9">
    <source>
        <dbReference type="Proteomes" id="UP000813461"/>
    </source>
</evidence>
<evidence type="ECO:0000256" key="5">
    <source>
        <dbReference type="ARBA" id="ARBA00023136"/>
    </source>
</evidence>
<feature type="transmembrane region" description="Helical" evidence="6">
    <location>
        <begin position="317"/>
        <end position="333"/>
    </location>
</feature>
<feature type="transmembrane region" description="Helical" evidence="6">
    <location>
        <begin position="345"/>
        <end position="363"/>
    </location>
</feature>
<dbReference type="InterPro" id="IPR036259">
    <property type="entry name" value="MFS_trans_sf"/>
</dbReference>
<feature type="transmembrane region" description="Helical" evidence="6">
    <location>
        <begin position="80"/>
        <end position="102"/>
    </location>
</feature>
<keyword evidence="3 6" id="KW-0812">Transmembrane</keyword>
<dbReference type="FunFam" id="1.20.1250.20:FF:000013">
    <property type="entry name" value="MFS general substrate transporter"/>
    <property type="match status" value="1"/>
</dbReference>
<evidence type="ECO:0000313" key="8">
    <source>
        <dbReference type="EMBL" id="KAH7074219.1"/>
    </source>
</evidence>
<dbReference type="SUPFAM" id="SSF103473">
    <property type="entry name" value="MFS general substrate transporter"/>
    <property type="match status" value="1"/>
</dbReference>
<dbReference type="Gene3D" id="1.20.1250.20">
    <property type="entry name" value="MFS general substrate transporter like domains"/>
    <property type="match status" value="2"/>
</dbReference>
<dbReference type="AlphaFoldDB" id="A0A8K0VU74"/>
<keyword evidence="9" id="KW-1185">Reference proteome</keyword>
<keyword evidence="4 6" id="KW-1133">Transmembrane helix</keyword>
<sequence>MAFHVDDVDDPKKENVEVDVNDDEEYTVAEQRKIIHKVDRRLLTVLGLMQAVSFLDRANMSNAAVAGMTKELHMGVGNRYSITLLVFFGPYILLQFPAAGFVRKCGPRLFLSSIVLIWGIVMICFGFAQSWKTLIGLRILLGALEAGCFPAQYYLIQCWYSRFDLAKRNSVFYLIGVLGSALGGVLALLFSQMQGLANYGAWRWIFIMEGIITCLIGLLGFIYMVDFPDQAHKAWRFLTEKESAFIVRRINRDRQDGEPENFAWRKFMRPATDFKVWCFALLFFCSTIQAYSVGFYLPIILEGRIGFSKAQSQALSTPPYLTAMLLMFGQGWLSDRCRIRAPFLYFNACLCSMGLCLMCWTNIPGVQYFGSICVTAGASANMPAVMVYQANNIRGPWKRAFCSASMISFGGTGGIAGSLVFRAQDKPEYIPGIIACLTANGVIILITTILTLYFLSQNRRASKGATVIEKLPSFRYTI</sequence>
<evidence type="ECO:0000256" key="1">
    <source>
        <dbReference type="ARBA" id="ARBA00004141"/>
    </source>
</evidence>
<feature type="transmembrane region" description="Helical" evidence="6">
    <location>
        <begin position="202"/>
        <end position="225"/>
    </location>
</feature>
<dbReference type="EMBL" id="JAGMVJ010000021">
    <property type="protein sequence ID" value="KAH7074219.1"/>
    <property type="molecule type" value="Genomic_DNA"/>
</dbReference>